<dbReference type="Proteomes" id="UP000316167">
    <property type="component" value="Unassembled WGS sequence"/>
</dbReference>
<dbReference type="AlphaFoldDB" id="A0A562SHZ3"/>
<protein>
    <submittedName>
        <fullName evidence="2">Uncharacterized protein</fullName>
    </submittedName>
</protein>
<evidence type="ECO:0000313" key="2">
    <source>
        <dbReference type="EMBL" id="TWI80554.1"/>
    </source>
</evidence>
<keyword evidence="1" id="KW-0175">Coiled coil</keyword>
<accession>A0A562SHZ3</accession>
<sequence length="68" mass="7920">MSYERFKNDVKVTSTLFNRDAMEQLENALQTDEQLLATVEQVAQMLKRVVNALEADAKNYRNRINQKS</sequence>
<gene>
    <name evidence="2" type="ORF">IQ13_3232</name>
</gene>
<organism evidence="2 3">
    <name type="scientific">Lacibacter cauensis</name>
    <dbReference type="NCBI Taxonomy" id="510947"/>
    <lineage>
        <taxon>Bacteria</taxon>
        <taxon>Pseudomonadati</taxon>
        <taxon>Bacteroidota</taxon>
        <taxon>Chitinophagia</taxon>
        <taxon>Chitinophagales</taxon>
        <taxon>Chitinophagaceae</taxon>
        <taxon>Lacibacter</taxon>
    </lineage>
</organism>
<dbReference type="EMBL" id="VLLE01000005">
    <property type="protein sequence ID" value="TWI80554.1"/>
    <property type="molecule type" value="Genomic_DNA"/>
</dbReference>
<comment type="caution">
    <text evidence="2">The sequence shown here is derived from an EMBL/GenBank/DDBJ whole genome shotgun (WGS) entry which is preliminary data.</text>
</comment>
<keyword evidence="3" id="KW-1185">Reference proteome</keyword>
<evidence type="ECO:0000256" key="1">
    <source>
        <dbReference type="SAM" id="Coils"/>
    </source>
</evidence>
<feature type="coiled-coil region" evidence="1">
    <location>
        <begin position="22"/>
        <end position="63"/>
    </location>
</feature>
<reference evidence="2 3" key="1">
    <citation type="journal article" date="2015" name="Stand. Genomic Sci.">
        <title>Genomic Encyclopedia of Bacterial and Archaeal Type Strains, Phase III: the genomes of soil and plant-associated and newly described type strains.</title>
        <authorList>
            <person name="Whitman W.B."/>
            <person name="Woyke T."/>
            <person name="Klenk H.P."/>
            <person name="Zhou Y."/>
            <person name="Lilburn T.G."/>
            <person name="Beck B.J."/>
            <person name="De Vos P."/>
            <person name="Vandamme P."/>
            <person name="Eisen J.A."/>
            <person name="Garrity G."/>
            <person name="Hugenholtz P."/>
            <person name="Kyrpides N.C."/>
        </authorList>
    </citation>
    <scope>NUCLEOTIDE SEQUENCE [LARGE SCALE GENOMIC DNA]</scope>
    <source>
        <strain evidence="2 3">CGMCC 1.7271</strain>
    </source>
</reference>
<proteinExistence type="predicted"/>
<name>A0A562SHZ3_9BACT</name>
<evidence type="ECO:0000313" key="3">
    <source>
        <dbReference type="Proteomes" id="UP000316167"/>
    </source>
</evidence>